<feature type="transmembrane region" description="Helical" evidence="1">
    <location>
        <begin position="36"/>
        <end position="57"/>
    </location>
</feature>
<accession>A0A9N8YI39</accession>
<keyword evidence="1" id="KW-0472">Membrane</keyword>
<protein>
    <submittedName>
        <fullName evidence="2">4152_t:CDS:1</fullName>
    </submittedName>
</protein>
<feature type="transmembrane region" description="Helical" evidence="1">
    <location>
        <begin position="97"/>
        <end position="120"/>
    </location>
</feature>
<dbReference type="EMBL" id="CAJVPK010000013">
    <property type="protein sequence ID" value="CAG8433271.1"/>
    <property type="molecule type" value="Genomic_DNA"/>
</dbReference>
<gene>
    <name evidence="2" type="ORF">DEBURN_LOCUS402</name>
</gene>
<keyword evidence="1" id="KW-1133">Transmembrane helix</keyword>
<comment type="caution">
    <text evidence="2">The sequence shown here is derived from an EMBL/GenBank/DDBJ whole genome shotgun (WGS) entry which is preliminary data.</text>
</comment>
<dbReference type="AlphaFoldDB" id="A0A9N8YI39"/>
<keyword evidence="3" id="KW-1185">Reference proteome</keyword>
<dbReference type="Proteomes" id="UP000789706">
    <property type="component" value="Unassembled WGS sequence"/>
</dbReference>
<name>A0A9N8YI39_9GLOM</name>
<evidence type="ECO:0000256" key="1">
    <source>
        <dbReference type="SAM" id="Phobius"/>
    </source>
</evidence>
<evidence type="ECO:0000313" key="2">
    <source>
        <dbReference type="EMBL" id="CAG8433271.1"/>
    </source>
</evidence>
<dbReference type="OrthoDB" id="2424176at2759"/>
<sequence>MGLFYLLLIPVAIFGYYTLRGSNEKYHVAFQRFSKVFWVAILIIVLLTLIQLINSFLRRQDLIHECEDDYHNGVDNIFYIMTNSTDGLLVTETCQHAVNFSLILVLLDFIFLKLCLWVYFGIIVELHHKQEDSIDSDSVKFD</sequence>
<keyword evidence="1" id="KW-0812">Transmembrane</keyword>
<organism evidence="2 3">
    <name type="scientific">Diversispora eburnea</name>
    <dbReference type="NCBI Taxonomy" id="1213867"/>
    <lineage>
        <taxon>Eukaryota</taxon>
        <taxon>Fungi</taxon>
        <taxon>Fungi incertae sedis</taxon>
        <taxon>Mucoromycota</taxon>
        <taxon>Glomeromycotina</taxon>
        <taxon>Glomeromycetes</taxon>
        <taxon>Diversisporales</taxon>
        <taxon>Diversisporaceae</taxon>
        <taxon>Diversispora</taxon>
    </lineage>
</organism>
<proteinExistence type="predicted"/>
<evidence type="ECO:0000313" key="3">
    <source>
        <dbReference type="Proteomes" id="UP000789706"/>
    </source>
</evidence>
<reference evidence="2" key="1">
    <citation type="submission" date="2021-06" db="EMBL/GenBank/DDBJ databases">
        <authorList>
            <person name="Kallberg Y."/>
            <person name="Tangrot J."/>
            <person name="Rosling A."/>
        </authorList>
    </citation>
    <scope>NUCLEOTIDE SEQUENCE</scope>
    <source>
        <strain evidence="2">AZ414A</strain>
    </source>
</reference>